<evidence type="ECO:0000259" key="4">
    <source>
        <dbReference type="PROSITE" id="PS01124"/>
    </source>
</evidence>
<keyword evidence="2" id="KW-0804">Transcription</keyword>
<evidence type="ECO:0000256" key="2">
    <source>
        <dbReference type="ARBA" id="ARBA00023163"/>
    </source>
</evidence>
<dbReference type="PANTHER" id="PTHR11019">
    <property type="entry name" value="HTH-TYPE TRANSCRIPTIONAL REGULATOR NIMR"/>
    <property type="match status" value="1"/>
</dbReference>
<dbReference type="GO" id="GO:0003700">
    <property type="term" value="F:DNA-binding transcription factor activity"/>
    <property type="evidence" value="ECO:0007669"/>
    <property type="project" value="InterPro"/>
</dbReference>
<keyword evidence="6" id="KW-1185">Reference proteome</keyword>
<proteinExistence type="predicted"/>
<dbReference type="InterPro" id="IPR018060">
    <property type="entry name" value="HTH_AraC"/>
</dbReference>
<evidence type="ECO:0000313" key="6">
    <source>
        <dbReference type="Proteomes" id="UP000540506"/>
    </source>
</evidence>
<dbReference type="InterPro" id="IPR009057">
    <property type="entry name" value="Homeodomain-like_sf"/>
</dbReference>
<evidence type="ECO:0000313" key="5">
    <source>
        <dbReference type="EMBL" id="MBB4927657.1"/>
    </source>
</evidence>
<dbReference type="Proteomes" id="UP000540506">
    <property type="component" value="Unassembled WGS sequence"/>
</dbReference>
<reference evidence="5 6" key="1">
    <citation type="submission" date="2020-08" db="EMBL/GenBank/DDBJ databases">
        <title>Sequencing the genomes of 1000 actinobacteria strains.</title>
        <authorList>
            <person name="Klenk H.-P."/>
        </authorList>
    </citation>
    <scope>NUCLEOTIDE SEQUENCE [LARGE SCALE GENOMIC DNA]</scope>
    <source>
        <strain evidence="5 6">DSM 41654</strain>
    </source>
</reference>
<dbReference type="SUPFAM" id="SSF46689">
    <property type="entry name" value="Homeodomain-like"/>
    <property type="match status" value="1"/>
</dbReference>
<dbReference type="GO" id="GO:0043565">
    <property type="term" value="F:sequence-specific DNA binding"/>
    <property type="evidence" value="ECO:0007669"/>
    <property type="project" value="InterPro"/>
</dbReference>
<organism evidence="5 6">
    <name type="scientific">Kitasatospora kifunensis</name>
    <name type="common">Streptomyces kifunensis</name>
    <dbReference type="NCBI Taxonomy" id="58351"/>
    <lineage>
        <taxon>Bacteria</taxon>
        <taxon>Bacillati</taxon>
        <taxon>Actinomycetota</taxon>
        <taxon>Actinomycetes</taxon>
        <taxon>Kitasatosporales</taxon>
        <taxon>Streptomycetaceae</taxon>
        <taxon>Kitasatospora</taxon>
    </lineage>
</organism>
<name>A0A7W7VYG4_KITKI</name>
<evidence type="ECO:0000256" key="3">
    <source>
        <dbReference type="SAM" id="MobiDB-lite"/>
    </source>
</evidence>
<protein>
    <submittedName>
        <fullName evidence="5">AraC-like DNA-binding protein</fullName>
    </submittedName>
</protein>
<comment type="caution">
    <text evidence="5">The sequence shown here is derived from an EMBL/GenBank/DDBJ whole genome shotgun (WGS) entry which is preliminary data.</text>
</comment>
<sequence length="102" mass="10636">MSGLMVRVGGSTHESSPTATPVSGKAPTTMALDRWRTQLRLRAALPLLAEGHPVARVAHAVAHAVGYATPSAFLAAFRRTVGTTPQRYLRGAETPPAPSPGP</sequence>
<feature type="domain" description="HTH araC/xylS-type" evidence="4">
    <location>
        <begin position="25"/>
        <end position="91"/>
    </location>
</feature>
<feature type="region of interest" description="Disordered" evidence="3">
    <location>
        <begin position="1"/>
        <end position="28"/>
    </location>
</feature>
<dbReference type="Pfam" id="PF12833">
    <property type="entry name" value="HTH_18"/>
    <property type="match status" value="1"/>
</dbReference>
<dbReference type="AlphaFoldDB" id="A0A7W7VYG4"/>
<dbReference type="PROSITE" id="PS01124">
    <property type="entry name" value="HTH_ARAC_FAMILY_2"/>
    <property type="match status" value="1"/>
</dbReference>
<dbReference type="PANTHER" id="PTHR11019:SF199">
    <property type="entry name" value="HTH-TYPE TRANSCRIPTIONAL REGULATOR NIMR"/>
    <property type="match status" value="1"/>
</dbReference>
<accession>A0A7W7VYG4</accession>
<gene>
    <name evidence="5" type="ORF">FHR34_006752</name>
</gene>
<feature type="compositionally biased region" description="Polar residues" evidence="3">
    <location>
        <begin position="12"/>
        <end position="21"/>
    </location>
</feature>
<dbReference type="Gene3D" id="1.10.10.60">
    <property type="entry name" value="Homeodomain-like"/>
    <property type="match status" value="1"/>
</dbReference>
<dbReference type="EMBL" id="JACHJV010000002">
    <property type="protein sequence ID" value="MBB4927657.1"/>
    <property type="molecule type" value="Genomic_DNA"/>
</dbReference>
<keyword evidence="1" id="KW-0805">Transcription regulation</keyword>
<dbReference type="SMART" id="SM00342">
    <property type="entry name" value="HTH_ARAC"/>
    <property type="match status" value="1"/>
</dbReference>
<keyword evidence="5" id="KW-0238">DNA-binding</keyword>
<evidence type="ECO:0000256" key="1">
    <source>
        <dbReference type="ARBA" id="ARBA00023015"/>
    </source>
</evidence>